<evidence type="ECO:0000313" key="3">
    <source>
        <dbReference type="Proteomes" id="UP000198762"/>
    </source>
</evidence>
<sequence length="70" mass="8055">MVIRLIRCPIYQDAEGVPYNATIGKKCREAQERQIKPRIVIRPTLNSDNNKNHITGHGLARTRNDLMLDQ</sequence>
<reference evidence="3" key="1">
    <citation type="submission" date="2016-10" db="EMBL/GenBank/DDBJ databases">
        <authorList>
            <person name="Varghese N."/>
            <person name="Submissions S."/>
        </authorList>
    </citation>
    <scope>NUCLEOTIDE SEQUENCE [LARGE SCALE GENOMIC DNA]</scope>
    <source>
        <strain evidence="3">CGMCC 1.6489</strain>
    </source>
</reference>
<dbReference type="EMBL" id="FOHZ01000001">
    <property type="protein sequence ID" value="SES71070.1"/>
    <property type="molecule type" value="Genomic_DNA"/>
</dbReference>
<feature type="compositionally biased region" description="Polar residues" evidence="1">
    <location>
        <begin position="44"/>
        <end position="53"/>
    </location>
</feature>
<name>A0A1H9YPT9_9GAMM</name>
<dbReference type="STRING" id="430453.SAMN04487962_101278"/>
<evidence type="ECO:0000256" key="1">
    <source>
        <dbReference type="SAM" id="MobiDB-lite"/>
    </source>
</evidence>
<feature type="region of interest" description="Disordered" evidence="1">
    <location>
        <begin position="42"/>
        <end position="70"/>
    </location>
</feature>
<evidence type="ECO:0000313" key="2">
    <source>
        <dbReference type="EMBL" id="SES71070.1"/>
    </source>
</evidence>
<accession>A0A1H9YPT9</accession>
<dbReference type="AlphaFoldDB" id="A0A1H9YPT9"/>
<keyword evidence="3" id="KW-1185">Reference proteome</keyword>
<organism evidence="2 3">
    <name type="scientific">Marinobacter segnicrescens</name>
    <dbReference type="NCBI Taxonomy" id="430453"/>
    <lineage>
        <taxon>Bacteria</taxon>
        <taxon>Pseudomonadati</taxon>
        <taxon>Pseudomonadota</taxon>
        <taxon>Gammaproteobacteria</taxon>
        <taxon>Pseudomonadales</taxon>
        <taxon>Marinobacteraceae</taxon>
        <taxon>Marinobacter</taxon>
    </lineage>
</organism>
<gene>
    <name evidence="2" type="ORF">SAMN04487962_101278</name>
</gene>
<dbReference type="Proteomes" id="UP000198762">
    <property type="component" value="Unassembled WGS sequence"/>
</dbReference>
<protein>
    <submittedName>
        <fullName evidence="2">Uncharacterized protein</fullName>
    </submittedName>
</protein>
<proteinExistence type="predicted"/>